<feature type="region of interest" description="Disordered" evidence="1">
    <location>
        <begin position="188"/>
        <end position="207"/>
    </location>
</feature>
<dbReference type="Proteomes" id="UP000274922">
    <property type="component" value="Unassembled WGS sequence"/>
</dbReference>
<evidence type="ECO:0000256" key="1">
    <source>
        <dbReference type="SAM" id="MobiDB-lite"/>
    </source>
</evidence>
<feature type="region of interest" description="Disordered" evidence="1">
    <location>
        <begin position="585"/>
        <end position="609"/>
    </location>
</feature>
<feature type="compositionally biased region" description="Pro residues" evidence="1">
    <location>
        <begin position="189"/>
        <end position="206"/>
    </location>
</feature>
<proteinExistence type="predicted"/>
<organism evidence="2 3">
    <name type="scientific">Caulochytrium protostelioides</name>
    <dbReference type="NCBI Taxonomy" id="1555241"/>
    <lineage>
        <taxon>Eukaryota</taxon>
        <taxon>Fungi</taxon>
        <taxon>Fungi incertae sedis</taxon>
        <taxon>Chytridiomycota</taxon>
        <taxon>Chytridiomycota incertae sedis</taxon>
        <taxon>Chytridiomycetes</taxon>
        <taxon>Caulochytriales</taxon>
        <taxon>Caulochytriaceae</taxon>
        <taxon>Caulochytrium</taxon>
    </lineage>
</organism>
<feature type="compositionally biased region" description="Polar residues" evidence="1">
    <location>
        <begin position="585"/>
        <end position="594"/>
    </location>
</feature>
<feature type="region of interest" description="Disordered" evidence="1">
    <location>
        <begin position="1"/>
        <end position="25"/>
    </location>
</feature>
<feature type="compositionally biased region" description="Pro residues" evidence="1">
    <location>
        <begin position="1"/>
        <end position="18"/>
    </location>
</feature>
<accession>A0A4P9X716</accession>
<dbReference type="EMBL" id="ML014189">
    <property type="protein sequence ID" value="RKP01003.1"/>
    <property type="molecule type" value="Genomic_DNA"/>
</dbReference>
<feature type="region of interest" description="Disordered" evidence="1">
    <location>
        <begin position="132"/>
        <end position="164"/>
    </location>
</feature>
<keyword evidence="3" id="KW-1185">Reference proteome</keyword>
<evidence type="ECO:0000313" key="3">
    <source>
        <dbReference type="Proteomes" id="UP000274922"/>
    </source>
</evidence>
<sequence length="723" mass="75930">MSSPGPDPDVTCPPPPPAAIDGGSWSRLKSKFRAKAKLPPPILLPASATPAAAAARPPWPHGIAHHDLPARLTSAAGLAPPHLTDYLTSGAAGRVPMPLPYAAPVSAPMPPPLITAHAAAVRAAISVAPPPNKIGHPLDPSSPWHRDATASPVARLPPPASMTLRDDAASRFGQSTPIPGMMRHGVRPLGPPTLGPASPAPAPPAALAPAAELATLESRPTRPSISTSFSTGEHAAAAATATSGGACARLREIAGLPTGGGVTAISDDSSVCETPLSTTAITVVLRGVAPHTPASPGPAALLRSTQAVLAQEMAGRADHARRRDAARQIADCWLAHRYPARAWIARLDAAYGAFVAVPGRSNAHRTPRSEADRQLEAALAHRVWQIARKGPLSATTDMNGESTASAKPMWRGLLPGAAIHPEVLSRSIAGLPPALRAVAWTPDHLWALLAYLDALSQANDEAILGTQETGVPLSADPTRPEPTAEDIAMCASPLAPASTLLYFLDRCRQAGFRRRFLFHLGDVLVPVTCTPHELLRRRERVWRCVVALVTRCRINRQKVREAASAAAAASAGGVEATMTDVTAKSSTVMPTPNLTSSSPSSTSTSSVAREIERTLSARRRMRMAFPLRSSTAVRNSLHIHDTGSLTQVSLEATADSPSSIVSLAVVPVNGLDDLSSQVSRAASDPTLVRRLTTTRFESSALNYLYESLATQQLEDRFSVRIKR</sequence>
<reference evidence="3" key="1">
    <citation type="journal article" date="2018" name="Nat. Microbiol.">
        <title>Leveraging single-cell genomics to expand the fungal tree of life.</title>
        <authorList>
            <person name="Ahrendt S.R."/>
            <person name="Quandt C.A."/>
            <person name="Ciobanu D."/>
            <person name="Clum A."/>
            <person name="Salamov A."/>
            <person name="Andreopoulos B."/>
            <person name="Cheng J.F."/>
            <person name="Woyke T."/>
            <person name="Pelin A."/>
            <person name="Henrissat B."/>
            <person name="Reynolds N.K."/>
            <person name="Benny G.L."/>
            <person name="Smith M.E."/>
            <person name="James T.Y."/>
            <person name="Grigoriev I.V."/>
        </authorList>
    </citation>
    <scope>NUCLEOTIDE SEQUENCE [LARGE SCALE GENOMIC DNA]</scope>
    <source>
        <strain evidence="3">ATCC 52028</strain>
    </source>
</reference>
<gene>
    <name evidence="2" type="ORF">CXG81DRAFT_19147</name>
</gene>
<feature type="compositionally biased region" description="Low complexity" evidence="1">
    <location>
        <begin position="595"/>
        <end position="606"/>
    </location>
</feature>
<name>A0A4P9X716_9FUNG</name>
<protein>
    <submittedName>
        <fullName evidence="2">Uncharacterized protein</fullName>
    </submittedName>
</protein>
<evidence type="ECO:0000313" key="2">
    <source>
        <dbReference type="EMBL" id="RKP01003.1"/>
    </source>
</evidence>
<dbReference type="AlphaFoldDB" id="A0A4P9X716"/>